<sequence length="373" mass="41101">MTAPLVWLDVNETYFPGDIYGQVQNTYPALNYTKITGYTTPLTLDNLDQLNDFGNTSVYLTSNEGIEAFPAWFNGTQPNSDGVTEGATSCAIVTVDHGDGTLDAFYFYFYSFNKGDIVLDVVWGDHVGDWEHNMVRFENGEPQALWYSQHSGGEAFTYDAVLKINGRPVAYSGQGTHANYAIEGVHDHTIPGVNLPFGPVNDYTSNGTLWDPTGNYYAYSYDNITAVFTAYDSSYPVNWLYFNGQWGDIQVANQTGIFGEYEYTSGPNGPKFKNLVRTNVCPDGDDCDVLDYLWLTGSGGGLQRRTLLVADGVIASTNDTTIARVWPSGERELAETGAPEFWRAVRLPKFALVGLRSCSLGKAPGTEDPERPN</sequence>
<evidence type="ECO:0008006" key="3">
    <source>
        <dbReference type="Google" id="ProtNLM"/>
    </source>
</evidence>
<accession>A0A6V8HPD6</accession>
<evidence type="ECO:0000313" key="1">
    <source>
        <dbReference type="EMBL" id="GAM43909.1"/>
    </source>
</evidence>
<dbReference type="PANTHER" id="PTHR48174">
    <property type="entry name" value="DUF946 FAMILY PROTEIN"/>
    <property type="match status" value="1"/>
</dbReference>
<protein>
    <recommendedName>
        <fullName evidence="3">Vacuolar protein sorting-associated protein 62</fullName>
    </recommendedName>
</protein>
<dbReference type="PANTHER" id="PTHR48174:SF5">
    <property type="entry name" value="VACUOLAR PROTEIN SORTING-ASSOCIATED PROTEIN 62"/>
    <property type="match status" value="1"/>
</dbReference>
<comment type="caution">
    <text evidence="1">The sequence shown here is derived from an EMBL/GenBank/DDBJ whole genome shotgun (WGS) entry which is preliminary data.</text>
</comment>
<evidence type="ECO:0000313" key="2">
    <source>
        <dbReference type="Proteomes" id="UP000053095"/>
    </source>
</evidence>
<organism evidence="1 2">
    <name type="scientific">Talaromyces pinophilus</name>
    <name type="common">Penicillium pinophilum</name>
    <dbReference type="NCBI Taxonomy" id="128442"/>
    <lineage>
        <taxon>Eukaryota</taxon>
        <taxon>Fungi</taxon>
        <taxon>Dikarya</taxon>
        <taxon>Ascomycota</taxon>
        <taxon>Pezizomycotina</taxon>
        <taxon>Eurotiomycetes</taxon>
        <taxon>Eurotiomycetidae</taxon>
        <taxon>Eurotiales</taxon>
        <taxon>Trichocomaceae</taxon>
        <taxon>Talaromyces</taxon>
        <taxon>Talaromyces sect. Talaromyces</taxon>
    </lineage>
</organism>
<reference evidence="2" key="1">
    <citation type="journal article" date="2015" name="Genome Announc.">
        <title>Draft genome sequence of Talaromyces cellulolyticus strain Y-94, a source of lignocellulosic biomass-degrading enzymes.</title>
        <authorList>
            <person name="Fujii T."/>
            <person name="Koike H."/>
            <person name="Sawayama S."/>
            <person name="Yano S."/>
            <person name="Inoue H."/>
        </authorList>
    </citation>
    <scope>NUCLEOTIDE SEQUENCE [LARGE SCALE GENOMIC DNA]</scope>
    <source>
        <strain evidence="2">Y-94</strain>
    </source>
</reference>
<dbReference type="InterPro" id="IPR009291">
    <property type="entry name" value="Vps62"/>
</dbReference>
<dbReference type="Pfam" id="PF06101">
    <property type="entry name" value="Vps62"/>
    <property type="match status" value="1"/>
</dbReference>
<gene>
    <name evidence="1" type="ORF">TCE0_060f19107</name>
</gene>
<name>A0A6V8HPD6_TALPI</name>
<dbReference type="EMBL" id="DF933856">
    <property type="protein sequence ID" value="GAM43909.1"/>
    <property type="molecule type" value="Genomic_DNA"/>
</dbReference>
<proteinExistence type="predicted"/>
<dbReference type="AlphaFoldDB" id="A0A6V8HPD6"/>
<dbReference type="Proteomes" id="UP000053095">
    <property type="component" value="Unassembled WGS sequence"/>
</dbReference>
<keyword evidence="2" id="KW-1185">Reference proteome</keyword>